<feature type="transmembrane region" description="Helical" evidence="1">
    <location>
        <begin position="391"/>
        <end position="409"/>
    </location>
</feature>
<evidence type="ECO:0000313" key="2">
    <source>
        <dbReference type="EMBL" id="QNN74761.1"/>
    </source>
</evidence>
<dbReference type="KEGG" id="wdi:H9L19_04915"/>
<dbReference type="PANTHER" id="PTHR38454">
    <property type="entry name" value="INTEGRAL MEMBRANE PROTEIN-RELATED"/>
    <property type="match status" value="1"/>
</dbReference>
<keyword evidence="1" id="KW-0812">Transmembrane</keyword>
<feature type="transmembrane region" description="Helical" evidence="1">
    <location>
        <begin position="415"/>
        <end position="433"/>
    </location>
</feature>
<gene>
    <name evidence="2" type="ORF">H9L19_04915</name>
</gene>
<proteinExistence type="predicted"/>
<feature type="transmembrane region" description="Helical" evidence="1">
    <location>
        <begin position="330"/>
        <end position="354"/>
    </location>
</feature>
<keyword evidence="1" id="KW-0472">Membrane</keyword>
<dbReference type="EMBL" id="CP060724">
    <property type="protein sequence ID" value="QNN74761.1"/>
    <property type="molecule type" value="Genomic_DNA"/>
</dbReference>
<dbReference type="Proteomes" id="UP000515800">
    <property type="component" value="Chromosome"/>
</dbReference>
<feature type="transmembrane region" description="Helical" evidence="1">
    <location>
        <begin position="195"/>
        <end position="219"/>
    </location>
</feature>
<dbReference type="Pfam" id="PF09586">
    <property type="entry name" value="YfhO"/>
    <property type="match status" value="1"/>
</dbReference>
<feature type="transmembrane region" description="Helical" evidence="1">
    <location>
        <begin position="16"/>
        <end position="35"/>
    </location>
</feature>
<keyword evidence="1" id="KW-1133">Transmembrane helix</keyword>
<reference evidence="2 3" key="1">
    <citation type="submission" date="2020-08" db="EMBL/GenBank/DDBJ databases">
        <title>Genome sequence of Weissella diestrammenae KACC 16890T.</title>
        <authorList>
            <person name="Hyun D.-W."/>
            <person name="Bae J.-W."/>
        </authorList>
    </citation>
    <scope>NUCLEOTIDE SEQUENCE [LARGE SCALE GENOMIC DNA]</scope>
    <source>
        <strain evidence="2 3">KACC 16890</strain>
    </source>
</reference>
<dbReference type="InterPro" id="IPR018580">
    <property type="entry name" value="Uncharacterised_YfhO"/>
</dbReference>
<organism evidence="2 3">
    <name type="scientific">Weissella diestrammenae</name>
    <dbReference type="NCBI Taxonomy" id="1162633"/>
    <lineage>
        <taxon>Bacteria</taxon>
        <taxon>Bacillati</taxon>
        <taxon>Bacillota</taxon>
        <taxon>Bacilli</taxon>
        <taxon>Lactobacillales</taxon>
        <taxon>Lactobacillaceae</taxon>
        <taxon>Weissella</taxon>
    </lineage>
</organism>
<feature type="transmembrane region" description="Helical" evidence="1">
    <location>
        <begin position="231"/>
        <end position="255"/>
    </location>
</feature>
<feature type="transmembrane region" description="Helical" evidence="1">
    <location>
        <begin position="850"/>
        <end position="870"/>
    </location>
</feature>
<sequence length="886" mass="100451">MFKKIINPLKWRVNTQALWISFLMPTVLMVGYFAYRHMTPFGHGSILTVDLGQQYIDFFAGYKQTLLHHPTDLLFSFTKGLGGETFGDWAYYLLSPFNLLLLPFTNAQLPAAILFLTAIKYGCASWSMAFALRQIRWQKGWALPVFGLIYAMMGWFVANQLNLMWLDGAILLPLIVVGFERFLDGMSHWRLTLSLTLIFIVNYYMAYMIGLFLGLYLIWRLFWQPYTLHERLVIIGKFTFSTLMSIGLATVIWLPTAQALMESKGQHMLEGLKNQLAYPPLDLVSKLFMGTFNFEQMKDGLPNIFVGSFVLILVWYFFTHREIRWQTRLAAGFVTLVLIISMVYDPVNIAWHGFSFPVWYPYRFSYVFSFWMIWLAASVWSPEVRLSRRQLIGFIFVLVLGIGWSIYRLSALNDLTWMQIGIGVGFLTIILVLQQLQFRGWWWHWCLGISIILEMLMSTVWTLDNFSYLNADEYRTIVQSIETASAKLPQKADDFYRVTKSFQRTKGDPLQGDFNGATTFSSALEHQQSDFMAAIGQPEGDNYIAYDGGTLLSDSLLGMRYVLQPNRAIPTELGNPSTFATYPRFDMLTYPQIAKTNKVLIQKNEQALPIAFAANTDAIGYTSRSNDPLGNQNKLWQSLTGQSENNVITSDNFLQTSGQNLNVPTVITGAFLNKQDANQPAELVLTYAKREGGPSYLTLGASIAAEDVIISVDGETLQSVPSHRHTIVVPLPDTGDVGSQHTIKLVLQKKSLWLQDVSLYTLNAKLLQEQASTFQAQGLKMTHFSSTKISGQIDMPRGENLLMSTIPASRGWTLYVDGKEVNQIKIANFFVGAVISPGKHRIEYRYKVPLLHIGGVVSIGFVLFLMGLSWSESTKRRHSLHGKPLH</sequence>
<protein>
    <submittedName>
        <fullName evidence="2">YfhO family protein</fullName>
    </submittedName>
</protein>
<feature type="transmembrane region" description="Helical" evidence="1">
    <location>
        <begin position="360"/>
        <end position="379"/>
    </location>
</feature>
<dbReference type="PANTHER" id="PTHR38454:SF1">
    <property type="entry name" value="INTEGRAL MEMBRANE PROTEIN"/>
    <property type="match status" value="1"/>
</dbReference>
<feature type="transmembrane region" description="Helical" evidence="1">
    <location>
        <begin position="140"/>
        <end position="158"/>
    </location>
</feature>
<evidence type="ECO:0000256" key="1">
    <source>
        <dbReference type="SAM" id="Phobius"/>
    </source>
</evidence>
<name>A0A7G9T3T6_9LACO</name>
<evidence type="ECO:0000313" key="3">
    <source>
        <dbReference type="Proteomes" id="UP000515800"/>
    </source>
</evidence>
<keyword evidence="3" id="KW-1185">Reference proteome</keyword>
<dbReference type="AlphaFoldDB" id="A0A7G9T3T6"/>
<accession>A0A7G9T3T6</accession>
<feature type="transmembrane region" description="Helical" evidence="1">
    <location>
        <begin position="445"/>
        <end position="463"/>
    </location>
</feature>
<feature type="transmembrane region" description="Helical" evidence="1">
    <location>
        <begin position="99"/>
        <end position="119"/>
    </location>
</feature>
<dbReference type="RefSeq" id="WP_187528596.1">
    <property type="nucleotide sequence ID" value="NZ_CP060724.1"/>
</dbReference>
<feature type="transmembrane region" description="Helical" evidence="1">
    <location>
        <begin position="300"/>
        <end position="318"/>
    </location>
</feature>